<feature type="transmembrane region" description="Helical" evidence="3">
    <location>
        <begin position="7"/>
        <end position="32"/>
    </location>
</feature>
<sequence length="371" mass="37639">MEPSVKLASWLASGLGTFALLACLIMTPLIYFEVQNVRLELDTEMDEFKVLHVQGIEVKLATNELWEEMMSFTGPRERRQAYGIPPSPQPSDGYGQPSVHEGRGRMPTGSVPGVLGTTGGKTAPGSVSGGMESPALLPETMFGSEFGESLVTVAPGVARQKPICRCNPAQAKKCPAGPPGPKGQRGEPGQDGPSGEPGKAGRDAEDVQAQRQPLGTCATCFSCTAGPPGPNGPPGPQGLVGPSGRPGTPGCDGMPGPPGEMGPPGQPGPRGNAGPKGIVGKDAERVIGVKGEKGITGAQGDMGSKGHPGKDAKNGPVGDMGEQGEEGLQGPPGAMGPVGAMGPRGGPGPDAHYCPCPARSGRAKAKTIKRQ</sequence>
<dbReference type="GO" id="GO:0042302">
    <property type="term" value="F:structural constituent of cuticle"/>
    <property type="evidence" value="ECO:0007669"/>
    <property type="project" value="InterPro"/>
</dbReference>
<dbReference type="Proteomes" id="UP000030665">
    <property type="component" value="Unassembled WGS sequence"/>
</dbReference>
<reference evidence="5" key="1">
    <citation type="submission" date="2014-01" db="EMBL/GenBank/DDBJ databases">
        <authorList>
            <person name="Aslett M."/>
        </authorList>
    </citation>
    <scope>NUCLEOTIDE SEQUENCE</scope>
</reference>
<evidence type="ECO:0000313" key="6">
    <source>
        <dbReference type="Proteomes" id="UP000030665"/>
    </source>
</evidence>
<dbReference type="EMBL" id="HG805836">
    <property type="protein sequence ID" value="CDW52955.1"/>
    <property type="molecule type" value="Genomic_DNA"/>
</dbReference>
<dbReference type="Pfam" id="PF01484">
    <property type="entry name" value="Col_cuticle_N"/>
    <property type="match status" value="1"/>
</dbReference>
<gene>
    <name evidence="5" type="ORF">TTRE_0000121701</name>
</gene>
<keyword evidence="5" id="KW-0176">Collagen</keyword>
<evidence type="ECO:0000256" key="1">
    <source>
        <dbReference type="ARBA" id="ARBA00022737"/>
    </source>
</evidence>
<organism evidence="5 6">
    <name type="scientific">Trichuris trichiura</name>
    <name type="common">Whipworm</name>
    <name type="synonym">Trichocephalus trichiurus</name>
    <dbReference type="NCBI Taxonomy" id="36087"/>
    <lineage>
        <taxon>Eukaryota</taxon>
        <taxon>Metazoa</taxon>
        <taxon>Ecdysozoa</taxon>
        <taxon>Nematoda</taxon>
        <taxon>Enoplea</taxon>
        <taxon>Dorylaimia</taxon>
        <taxon>Trichinellida</taxon>
        <taxon>Trichuridae</taxon>
        <taxon>Trichuris</taxon>
    </lineage>
</organism>
<dbReference type="InterPro" id="IPR002486">
    <property type="entry name" value="Col_cuticle_N"/>
</dbReference>
<feature type="compositionally biased region" description="Low complexity" evidence="2">
    <location>
        <begin position="237"/>
        <end position="254"/>
    </location>
</feature>
<dbReference type="SMART" id="SM01088">
    <property type="entry name" value="Col_cuticle_N"/>
    <property type="match status" value="1"/>
</dbReference>
<dbReference type="STRING" id="36087.A0A077Z2M8"/>
<evidence type="ECO:0000256" key="2">
    <source>
        <dbReference type="SAM" id="MobiDB-lite"/>
    </source>
</evidence>
<keyword evidence="3" id="KW-0472">Membrane</keyword>
<keyword evidence="3" id="KW-1133">Transmembrane helix</keyword>
<dbReference type="PROSITE" id="PS51257">
    <property type="entry name" value="PROKAR_LIPOPROTEIN"/>
    <property type="match status" value="1"/>
</dbReference>
<accession>A0A077Z2M8</accession>
<feature type="compositionally biased region" description="Pro residues" evidence="2">
    <location>
        <begin position="255"/>
        <end position="267"/>
    </location>
</feature>
<evidence type="ECO:0000313" key="5">
    <source>
        <dbReference type="EMBL" id="CDW52955.1"/>
    </source>
</evidence>
<feature type="region of interest" description="Disordered" evidence="2">
    <location>
        <begin position="291"/>
        <end position="371"/>
    </location>
</feature>
<protein>
    <submittedName>
        <fullName evidence="5">Cuticle collagen lon 3</fullName>
    </submittedName>
</protein>
<feature type="region of interest" description="Disordered" evidence="2">
    <location>
        <begin position="76"/>
        <end position="127"/>
    </location>
</feature>
<feature type="compositionally biased region" description="Basic residues" evidence="2">
    <location>
        <begin position="361"/>
        <end position="371"/>
    </location>
</feature>
<evidence type="ECO:0000256" key="3">
    <source>
        <dbReference type="SAM" id="Phobius"/>
    </source>
</evidence>
<dbReference type="AlphaFoldDB" id="A0A077Z2M8"/>
<reference evidence="5" key="2">
    <citation type="submission" date="2014-03" db="EMBL/GenBank/DDBJ databases">
        <title>The whipworm genome and dual-species transcriptomics of an intimate host-pathogen interaction.</title>
        <authorList>
            <person name="Foth B.J."/>
            <person name="Tsai I.J."/>
            <person name="Reid A.J."/>
            <person name="Bancroft A.J."/>
            <person name="Nichol S."/>
            <person name="Tracey A."/>
            <person name="Holroyd N."/>
            <person name="Cotton J.A."/>
            <person name="Stanley E.J."/>
            <person name="Zarowiecki M."/>
            <person name="Liu J.Z."/>
            <person name="Huckvale T."/>
            <person name="Cooper P.J."/>
            <person name="Grencis R.K."/>
            <person name="Berriman M."/>
        </authorList>
    </citation>
    <scope>NUCLEOTIDE SEQUENCE [LARGE SCALE GENOMIC DNA]</scope>
</reference>
<dbReference type="PANTHER" id="PTHR24637:SF421">
    <property type="entry name" value="CUTICLE COLLAGEN DPY-2"/>
    <property type="match status" value="1"/>
</dbReference>
<dbReference type="Pfam" id="PF01391">
    <property type="entry name" value="Collagen"/>
    <property type="match status" value="2"/>
</dbReference>
<keyword evidence="1" id="KW-0677">Repeat</keyword>
<proteinExistence type="predicted"/>
<feature type="region of interest" description="Disordered" evidence="2">
    <location>
        <begin position="228"/>
        <end position="279"/>
    </location>
</feature>
<dbReference type="InterPro" id="IPR008160">
    <property type="entry name" value="Collagen"/>
</dbReference>
<dbReference type="PANTHER" id="PTHR24637">
    <property type="entry name" value="COLLAGEN"/>
    <property type="match status" value="1"/>
</dbReference>
<keyword evidence="6" id="KW-1185">Reference proteome</keyword>
<evidence type="ECO:0000259" key="4">
    <source>
        <dbReference type="SMART" id="SM01088"/>
    </source>
</evidence>
<dbReference type="GO" id="GO:0005581">
    <property type="term" value="C:collagen trimer"/>
    <property type="evidence" value="ECO:0007669"/>
    <property type="project" value="UniProtKB-KW"/>
</dbReference>
<feature type="compositionally biased region" description="Low complexity" evidence="2">
    <location>
        <begin position="326"/>
        <end position="341"/>
    </location>
</feature>
<keyword evidence="3" id="KW-0812">Transmembrane</keyword>
<feature type="region of interest" description="Disordered" evidence="2">
    <location>
        <begin position="170"/>
        <end position="209"/>
    </location>
</feature>
<name>A0A077Z2M8_TRITR</name>
<feature type="domain" description="Nematode cuticle collagen N-terminal" evidence="4">
    <location>
        <begin position="7"/>
        <end position="69"/>
    </location>
</feature>
<dbReference type="OrthoDB" id="5983381at2759"/>